<dbReference type="Pfam" id="PF00114">
    <property type="entry name" value="Pilin"/>
    <property type="match status" value="1"/>
</dbReference>
<dbReference type="PANTHER" id="PTHR30093:SF34">
    <property type="entry name" value="PREPILIN PEPTIDASE-DEPENDENT PROTEIN D"/>
    <property type="match status" value="1"/>
</dbReference>
<dbReference type="GO" id="GO:0015627">
    <property type="term" value="C:type II protein secretion system complex"/>
    <property type="evidence" value="ECO:0007669"/>
    <property type="project" value="InterPro"/>
</dbReference>
<comment type="subunit">
    <text evidence="2">The pili are polar flexible filaments of about 5.4 nanometers diameter and 2.5 micrometers average length; they consist of only a single polypeptide chain arranged in a helical configuration of five subunits per turn in the assembled pilus.</text>
</comment>
<name>A0A0B8PF17_9VIBR</name>
<evidence type="ECO:0000313" key="5">
    <source>
        <dbReference type="EMBL" id="GAM61718.1"/>
    </source>
</evidence>
<dbReference type="SUPFAM" id="SSF54523">
    <property type="entry name" value="Pili subunits"/>
    <property type="match status" value="1"/>
</dbReference>
<organism evidence="5 6">
    <name type="scientific">Vibrio ishigakensis</name>
    <dbReference type="NCBI Taxonomy" id="1481914"/>
    <lineage>
        <taxon>Bacteria</taxon>
        <taxon>Pseudomonadati</taxon>
        <taxon>Pseudomonadota</taxon>
        <taxon>Gammaproteobacteria</taxon>
        <taxon>Vibrionales</taxon>
        <taxon>Vibrionaceae</taxon>
        <taxon>Vibrio</taxon>
    </lineage>
</organism>
<evidence type="ECO:0000256" key="3">
    <source>
        <dbReference type="ARBA" id="ARBA00022481"/>
    </source>
</evidence>
<comment type="caution">
    <text evidence="5">The sequence shown here is derived from an EMBL/GenBank/DDBJ whole genome shotgun (WGS) entry which is preliminary data.</text>
</comment>
<keyword evidence="4" id="KW-0472">Membrane</keyword>
<dbReference type="InterPro" id="IPR000983">
    <property type="entry name" value="Bac_GSPG_pilin"/>
</dbReference>
<reference evidence="5 6" key="1">
    <citation type="submission" date="2015-01" db="EMBL/GenBank/DDBJ databases">
        <title>Vibrio sp. C5 JCM 19232 whole genome shotgun sequence.</title>
        <authorList>
            <person name="Sawabe T."/>
            <person name="Meirelles P."/>
            <person name="Feng G."/>
            <person name="Sayaka M."/>
            <person name="Hattori M."/>
            <person name="Ohkuma M."/>
        </authorList>
    </citation>
    <scope>NUCLEOTIDE SEQUENCE [LARGE SCALE GENOMIC DNA]</scope>
    <source>
        <strain evidence="5 6">JCM19232</strain>
    </source>
</reference>
<dbReference type="InterPro" id="IPR012902">
    <property type="entry name" value="N_methyl_site"/>
</dbReference>
<dbReference type="InterPro" id="IPR001082">
    <property type="entry name" value="Pilin"/>
</dbReference>
<proteinExistence type="inferred from homology"/>
<dbReference type="GO" id="GO:0015628">
    <property type="term" value="P:protein secretion by the type II secretion system"/>
    <property type="evidence" value="ECO:0007669"/>
    <property type="project" value="InterPro"/>
</dbReference>
<accession>A0A0B8PF17</accession>
<protein>
    <submittedName>
        <fullName evidence="5">Type IV pilin pilA</fullName>
    </submittedName>
</protein>
<sequence length="135" mass="14236">MRKHQYGFTLIELMIVVAIIGILSAVGVPMYQDYVKKSELASGTATLRGLITKTELYLLDHGSFPANLSDIQTSSAAGGTLGTISIQGSNQLLFSFDNNNSALANTSIAFSRDATSGWSCSISGAANVTRPKGCQ</sequence>
<evidence type="ECO:0000313" key="6">
    <source>
        <dbReference type="Proteomes" id="UP000031670"/>
    </source>
</evidence>
<dbReference type="InterPro" id="IPR045584">
    <property type="entry name" value="Pilin-like"/>
</dbReference>
<dbReference type="Gene3D" id="3.30.700.10">
    <property type="entry name" value="Glycoprotein, Type 4 Pilin"/>
    <property type="match status" value="1"/>
</dbReference>
<dbReference type="AlphaFoldDB" id="A0A0B8PF17"/>
<dbReference type="EMBL" id="BBSA01000004">
    <property type="protein sequence ID" value="GAM61718.1"/>
    <property type="molecule type" value="Genomic_DNA"/>
</dbReference>
<dbReference type="GO" id="GO:0009289">
    <property type="term" value="C:pilus"/>
    <property type="evidence" value="ECO:0007669"/>
    <property type="project" value="InterPro"/>
</dbReference>
<keyword evidence="4" id="KW-0812">Transmembrane</keyword>
<gene>
    <name evidence="5" type="ORF">JCM19232_6023</name>
</gene>
<dbReference type="PANTHER" id="PTHR30093">
    <property type="entry name" value="GENERAL SECRETION PATHWAY PROTEIN G"/>
    <property type="match status" value="1"/>
</dbReference>
<dbReference type="NCBIfam" id="TIGR02532">
    <property type="entry name" value="IV_pilin_GFxxxE"/>
    <property type="match status" value="1"/>
</dbReference>
<dbReference type="Pfam" id="PF07963">
    <property type="entry name" value="N_methyl"/>
    <property type="match status" value="1"/>
</dbReference>
<evidence type="ECO:0000256" key="1">
    <source>
        <dbReference type="ARBA" id="ARBA00005233"/>
    </source>
</evidence>
<keyword evidence="4" id="KW-1133">Transmembrane helix</keyword>
<dbReference type="PRINTS" id="PR00813">
    <property type="entry name" value="BCTERIALGSPG"/>
</dbReference>
<comment type="similarity">
    <text evidence="1">Belongs to the N-Me-Phe pilin family.</text>
</comment>
<feature type="transmembrane region" description="Helical" evidence="4">
    <location>
        <begin position="6"/>
        <end position="28"/>
    </location>
</feature>
<dbReference type="GO" id="GO:0007155">
    <property type="term" value="P:cell adhesion"/>
    <property type="evidence" value="ECO:0007669"/>
    <property type="project" value="InterPro"/>
</dbReference>
<keyword evidence="3" id="KW-0488">Methylation</keyword>
<dbReference type="Proteomes" id="UP000031670">
    <property type="component" value="Unassembled WGS sequence"/>
</dbReference>
<reference evidence="5 6" key="2">
    <citation type="submission" date="2015-01" db="EMBL/GenBank/DDBJ databases">
        <authorList>
            <consortium name="NBRP consortium"/>
            <person name="Sawabe T."/>
            <person name="Meirelles P."/>
            <person name="Feng G."/>
            <person name="Sayaka M."/>
            <person name="Hattori M."/>
            <person name="Ohkuma M."/>
        </authorList>
    </citation>
    <scope>NUCLEOTIDE SEQUENCE [LARGE SCALE GENOMIC DNA]</scope>
    <source>
        <strain evidence="5 6">JCM19232</strain>
    </source>
</reference>
<evidence type="ECO:0000256" key="4">
    <source>
        <dbReference type="SAM" id="Phobius"/>
    </source>
</evidence>
<evidence type="ECO:0000256" key="2">
    <source>
        <dbReference type="ARBA" id="ARBA00011156"/>
    </source>
</evidence>